<dbReference type="InterPro" id="IPR029058">
    <property type="entry name" value="AB_hydrolase_fold"/>
</dbReference>
<accession>G7H3S3</accession>
<name>G7H3S3_9ACTN</name>
<keyword evidence="3" id="KW-1185">Reference proteome</keyword>
<proteinExistence type="predicted"/>
<dbReference type="OrthoDB" id="9773549at2"/>
<dbReference type="PANTHER" id="PTHR37017:SF11">
    <property type="entry name" value="ESTERASE_LIPASE_THIOESTERASE DOMAIN-CONTAINING PROTEIN"/>
    <property type="match status" value="1"/>
</dbReference>
<dbReference type="RefSeq" id="WP_007322573.1">
    <property type="nucleotide sequence ID" value="NZ_BAEE01000057.1"/>
</dbReference>
<dbReference type="Gene3D" id="3.40.50.1820">
    <property type="entry name" value="alpha/beta hydrolase"/>
    <property type="match status" value="1"/>
</dbReference>
<protein>
    <recommendedName>
        <fullName evidence="1">AB hydrolase-1 domain-containing protein</fullName>
    </recommendedName>
</protein>
<dbReference type="PANTHER" id="PTHR37017">
    <property type="entry name" value="AB HYDROLASE-1 DOMAIN-CONTAINING PROTEIN-RELATED"/>
    <property type="match status" value="1"/>
</dbReference>
<sequence>MTSFVLVPGAGGQAWYFHRLVPELVAPGHDAVAVDLPATDDTAGLAVYADHIVAAAPPGPVVLVAQSMGGLSAPLTVDRLDVEGIVLLNAMTPRPGETGGDWWSNTGQGDAARQMAVDEGRDPDAPFDPWEIFFHDADPDLLAEAQAAPQPDQSERPFDDPWPLDAWPDVPTRFIAARDDRLFPLDFQRRVVGERLGIDVETVPGGHLAALTQPTAVAELLMR</sequence>
<feature type="domain" description="AB hydrolase-1" evidence="1">
    <location>
        <begin position="4"/>
        <end position="219"/>
    </location>
</feature>
<dbReference type="GO" id="GO:0003824">
    <property type="term" value="F:catalytic activity"/>
    <property type="evidence" value="ECO:0007669"/>
    <property type="project" value="UniProtKB-ARBA"/>
</dbReference>
<comment type="caution">
    <text evidence="2">The sequence shown here is derived from an EMBL/GenBank/DDBJ whole genome shotgun (WGS) entry which is preliminary data.</text>
</comment>
<evidence type="ECO:0000259" key="1">
    <source>
        <dbReference type="Pfam" id="PF12697"/>
    </source>
</evidence>
<dbReference type="SUPFAM" id="SSF53474">
    <property type="entry name" value="alpha/beta-Hydrolases"/>
    <property type="match status" value="1"/>
</dbReference>
<dbReference type="EMBL" id="BAEE01000057">
    <property type="protein sequence ID" value="GAB10498.1"/>
    <property type="molecule type" value="Genomic_DNA"/>
</dbReference>
<dbReference type="InterPro" id="IPR000073">
    <property type="entry name" value="AB_hydrolase_1"/>
</dbReference>
<dbReference type="AlphaFoldDB" id="G7H3S3"/>
<dbReference type="Proteomes" id="UP000035088">
    <property type="component" value="Unassembled WGS sequence"/>
</dbReference>
<organism evidence="2 3">
    <name type="scientific">Gordonia araii NBRC 100433</name>
    <dbReference type="NCBI Taxonomy" id="1073574"/>
    <lineage>
        <taxon>Bacteria</taxon>
        <taxon>Bacillati</taxon>
        <taxon>Actinomycetota</taxon>
        <taxon>Actinomycetes</taxon>
        <taxon>Mycobacteriales</taxon>
        <taxon>Gordoniaceae</taxon>
        <taxon>Gordonia</taxon>
    </lineage>
</organism>
<dbReference type="STRING" id="1073574.GOARA_057_00220"/>
<evidence type="ECO:0000313" key="3">
    <source>
        <dbReference type="Proteomes" id="UP000035088"/>
    </source>
</evidence>
<reference evidence="2 3" key="1">
    <citation type="submission" date="2011-11" db="EMBL/GenBank/DDBJ databases">
        <title>Whole genome shotgun sequence of Gordonia araii NBRC 100433.</title>
        <authorList>
            <person name="Yoshida Y."/>
            <person name="Hosoyama A."/>
            <person name="Tsuchikane K."/>
            <person name="Katsumata H."/>
            <person name="Yamazaki S."/>
            <person name="Fujita N."/>
        </authorList>
    </citation>
    <scope>NUCLEOTIDE SEQUENCE [LARGE SCALE GENOMIC DNA]</scope>
    <source>
        <strain evidence="2 3">NBRC 100433</strain>
    </source>
</reference>
<evidence type="ECO:0000313" key="2">
    <source>
        <dbReference type="EMBL" id="GAB10498.1"/>
    </source>
</evidence>
<dbReference type="Pfam" id="PF12697">
    <property type="entry name" value="Abhydrolase_6"/>
    <property type="match status" value="1"/>
</dbReference>
<gene>
    <name evidence="2" type="ORF">GOARA_057_00220</name>
</gene>
<dbReference type="InterPro" id="IPR052897">
    <property type="entry name" value="Sec-Metab_Biosynth_Hydrolase"/>
</dbReference>